<name>A0A8J2SGX5_9STRA</name>
<dbReference type="InterPro" id="IPR000626">
    <property type="entry name" value="Ubiquitin-like_dom"/>
</dbReference>
<evidence type="ECO:0000256" key="1">
    <source>
        <dbReference type="SAM" id="MobiDB-lite"/>
    </source>
</evidence>
<dbReference type="SMART" id="SM00213">
    <property type="entry name" value="UBQ"/>
    <property type="match status" value="1"/>
</dbReference>
<dbReference type="PROSITE" id="PS50053">
    <property type="entry name" value="UBIQUITIN_2"/>
    <property type="match status" value="1"/>
</dbReference>
<accession>A0A8J2SGX5</accession>
<dbReference type="PANTHER" id="PTHR10666">
    <property type="entry name" value="UBIQUITIN"/>
    <property type="match status" value="1"/>
</dbReference>
<comment type="caution">
    <text evidence="3">The sequence shown here is derived from an EMBL/GenBank/DDBJ whole genome shotgun (WGS) entry which is preliminary data.</text>
</comment>
<reference evidence="3" key="1">
    <citation type="submission" date="2021-11" db="EMBL/GenBank/DDBJ databases">
        <authorList>
            <consortium name="Genoscope - CEA"/>
            <person name="William W."/>
        </authorList>
    </citation>
    <scope>NUCLEOTIDE SEQUENCE</scope>
</reference>
<dbReference type="InterPro" id="IPR050158">
    <property type="entry name" value="Ubiquitin_ubiquitin-like"/>
</dbReference>
<keyword evidence="4" id="KW-1185">Reference proteome</keyword>
<sequence>MQIFVRGLGWNTYTIDIEPEDTVLTLKHRVQDRTGIRSTLQRLIFAGKQLEDKGPESLPHSSRRRNNTLADYKIRREATVTLHMRMCPEVHVEWGVYGSMKIGFEPHLSYYREKVARACGIPSRHLRLCCKMRLFSDTQEEGLLAIPWDWTSRPAWRRAHFGLHGYFLTLMLHAVDARLGEPPRAARTPAPNPDTVAARIRKRRKTPAPDPNSVAARVRKRRRS</sequence>
<evidence type="ECO:0000313" key="4">
    <source>
        <dbReference type="Proteomes" id="UP000789595"/>
    </source>
</evidence>
<dbReference type="SUPFAM" id="SSF54236">
    <property type="entry name" value="Ubiquitin-like"/>
    <property type="match status" value="1"/>
</dbReference>
<dbReference type="PRINTS" id="PR00348">
    <property type="entry name" value="UBIQUITIN"/>
</dbReference>
<dbReference type="InterPro" id="IPR019956">
    <property type="entry name" value="Ubiquitin_dom"/>
</dbReference>
<gene>
    <name evidence="3" type="ORF">PECAL_3P22060</name>
</gene>
<dbReference type="AlphaFoldDB" id="A0A8J2SGX5"/>
<dbReference type="Gene3D" id="3.10.20.90">
    <property type="entry name" value="Phosphatidylinositol 3-kinase Catalytic Subunit, Chain A, domain 1"/>
    <property type="match status" value="1"/>
</dbReference>
<feature type="region of interest" description="Disordered" evidence="1">
    <location>
        <begin position="182"/>
        <end position="224"/>
    </location>
</feature>
<organism evidence="3 4">
    <name type="scientific">Pelagomonas calceolata</name>
    <dbReference type="NCBI Taxonomy" id="35677"/>
    <lineage>
        <taxon>Eukaryota</taxon>
        <taxon>Sar</taxon>
        <taxon>Stramenopiles</taxon>
        <taxon>Ochrophyta</taxon>
        <taxon>Pelagophyceae</taxon>
        <taxon>Pelagomonadales</taxon>
        <taxon>Pelagomonadaceae</taxon>
        <taxon>Pelagomonas</taxon>
    </lineage>
</organism>
<dbReference type="Proteomes" id="UP000789595">
    <property type="component" value="Unassembled WGS sequence"/>
</dbReference>
<dbReference type="OrthoDB" id="428577at2759"/>
<feature type="domain" description="Ubiquitin-like" evidence="2">
    <location>
        <begin position="1"/>
        <end position="86"/>
    </location>
</feature>
<dbReference type="EMBL" id="CAKKNE010000003">
    <property type="protein sequence ID" value="CAH0372223.1"/>
    <property type="molecule type" value="Genomic_DNA"/>
</dbReference>
<evidence type="ECO:0000313" key="3">
    <source>
        <dbReference type="EMBL" id="CAH0372223.1"/>
    </source>
</evidence>
<evidence type="ECO:0000259" key="2">
    <source>
        <dbReference type="PROSITE" id="PS50053"/>
    </source>
</evidence>
<proteinExistence type="predicted"/>
<dbReference type="InterPro" id="IPR029071">
    <property type="entry name" value="Ubiquitin-like_domsf"/>
</dbReference>
<dbReference type="Pfam" id="PF00240">
    <property type="entry name" value="ubiquitin"/>
    <property type="match status" value="1"/>
</dbReference>
<protein>
    <recommendedName>
        <fullName evidence="2">Ubiquitin-like domain-containing protein</fullName>
    </recommendedName>
</protein>